<evidence type="ECO:0000313" key="3">
    <source>
        <dbReference type="Proteomes" id="UP001159363"/>
    </source>
</evidence>
<feature type="compositionally biased region" description="Polar residues" evidence="1">
    <location>
        <begin position="395"/>
        <end position="413"/>
    </location>
</feature>
<gene>
    <name evidence="2" type="ORF">PR048_019783</name>
</gene>
<proteinExistence type="predicted"/>
<sequence length="429" mass="47780">MPMEAPQPHHTTGILPTDVLTWVGRWKYSVRGYSQSVGGSHNTLLPSVCESPRVCDAQCVYCRYGNCGPLQASPMSTVLAAGRDAYLMKSGRIAYCLDIMVPQTRHHCDIMPPKIWHRGDIQPSQAWHHGDIPLEQARHHGDIQPSQAWNFSGVQPPDQPTSCELNLNSLPFLTILRGYGMVRSDSRHVKFCSTLEELCFQPKFNATVAERLARLPPTKANRTSSRVTGFSQVGIMVDNAVGRKVFSGISHFPRPSLSNGLPPIQDTIEGRIQSKPNGSIPHVSHKTKVRDTDQHAFSATSRMEKSVATPPQLVKATKITDTSPTMACIVMKFLLITMTRNPENMKTAARAWRIQCVRTRPCRLRALASMLSCDITMMAWAIKARDCKHISSHNSIAERSQRLPSQNLTTSQARARESSTERCQRLAVH</sequence>
<accession>A0ABQ9H4J1</accession>
<dbReference type="Proteomes" id="UP001159363">
    <property type="component" value="Chromosome 6"/>
</dbReference>
<comment type="caution">
    <text evidence="2">The sequence shown here is derived from an EMBL/GenBank/DDBJ whole genome shotgun (WGS) entry which is preliminary data.</text>
</comment>
<protein>
    <submittedName>
        <fullName evidence="2">Uncharacterized protein</fullName>
    </submittedName>
</protein>
<evidence type="ECO:0000313" key="2">
    <source>
        <dbReference type="EMBL" id="KAJ8879177.1"/>
    </source>
</evidence>
<name>A0ABQ9H4J1_9NEOP</name>
<evidence type="ECO:0000256" key="1">
    <source>
        <dbReference type="SAM" id="MobiDB-lite"/>
    </source>
</evidence>
<organism evidence="2 3">
    <name type="scientific">Dryococelus australis</name>
    <dbReference type="NCBI Taxonomy" id="614101"/>
    <lineage>
        <taxon>Eukaryota</taxon>
        <taxon>Metazoa</taxon>
        <taxon>Ecdysozoa</taxon>
        <taxon>Arthropoda</taxon>
        <taxon>Hexapoda</taxon>
        <taxon>Insecta</taxon>
        <taxon>Pterygota</taxon>
        <taxon>Neoptera</taxon>
        <taxon>Polyneoptera</taxon>
        <taxon>Phasmatodea</taxon>
        <taxon>Verophasmatodea</taxon>
        <taxon>Anareolatae</taxon>
        <taxon>Phasmatidae</taxon>
        <taxon>Eurycanthinae</taxon>
        <taxon>Dryococelus</taxon>
    </lineage>
</organism>
<reference evidence="2 3" key="1">
    <citation type="submission" date="2023-02" db="EMBL/GenBank/DDBJ databases">
        <title>LHISI_Scaffold_Assembly.</title>
        <authorList>
            <person name="Stuart O.P."/>
            <person name="Cleave R."/>
            <person name="Magrath M.J.L."/>
            <person name="Mikheyev A.S."/>
        </authorList>
    </citation>
    <scope>NUCLEOTIDE SEQUENCE [LARGE SCALE GENOMIC DNA]</scope>
    <source>
        <strain evidence="2">Daus_M_001</strain>
        <tissue evidence="2">Leg muscle</tissue>
    </source>
</reference>
<feature type="region of interest" description="Disordered" evidence="1">
    <location>
        <begin position="395"/>
        <end position="420"/>
    </location>
</feature>
<keyword evidence="3" id="KW-1185">Reference proteome</keyword>
<dbReference type="EMBL" id="JARBHB010000007">
    <property type="protein sequence ID" value="KAJ8879177.1"/>
    <property type="molecule type" value="Genomic_DNA"/>
</dbReference>